<keyword evidence="2" id="KW-0001">2Fe-2S</keyword>
<sequence>MTEALAPSTYFSLEVSAAERQRIFEPSWQLVALRQELAQHQDFVVADLAGRSILVQNFDGALRGFVNVCSHRHARLRQAECGNGLLRCPYHGWTYNGDGVPVGIPGNADYFGLDREGRQALALRPVAVACCGDLVFARLTADGPDLATVLGAYAEPLAHLSTTLGRPFQRAAVTWAANWKIGVESALEGYHLDMIHPHSFRPMTGTVRPSEFAGPHSFGPTDLADEARASMRRMATRLGLATTERFTGYDHFFLFPNMMVIASAGTFLSLQVYEPTGPEVTRLKFWMAAGPSSKPEQRQSVTGRAIERSLVEFNDRVLGEDQRISEEVQHGKHLAERPARLGQNEDRIAAFHEAWRAAMEGR</sequence>
<evidence type="ECO:0000256" key="2">
    <source>
        <dbReference type="ARBA" id="ARBA00022714"/>
    </source>
</evidence>
<dbReference type="InterPro" id="IPR015879">
    <property type="entry name" value="Ring_hydroxy_dOase_asu_C_dom"/>
</dbReference>
<dbReference type="EMBL" id="BMJQ01000008">
    <property type="protein sequence ID" value="GGF24058.1"/>
    <property type="molecule type" value="Genomic_DNA"/>
</dbReference>
<dbReference type="PANTHER" id="PTHR43756:SF1">
    <property type="entry name" value="3-PHENYLPROPIONATE_CINNAMIC ACID DIOXYGENASE SUBUNIT ALPHA"/>
    <property type="match status" value="1"/>
</dbReference>
<dbReference type="InterPro" id="IPR036922">
    <property type="entry name" value="Rieske_2Fe-2S_sf"/>
</dbReference>
<protein>
    <submittedName>
        <fullName evidence="8">Ring-hydroxylating oxygenase subunit alpha</fullName>
    </submittedName>
</protein>
<evidence type="ECO:0000313" key="9">
    <source>
        <dbReference type="Proteomes" id="UP000646365"/>
    </source>
</evidence>
<dbReference type="GO" id="GO:0051537">
    <property type="term" value="F:2 iron, 2 sulfur cluster binding"/>
    <property type="evidence" value="ECO:0007669"/>
    <property type="project" value="UniProtKB-KW"/>
</dbReference>
<keyword evidence="6" id="KW-0411">Iron-sulfur</keyword>
<accession>A0A8J3E4G9</accession>
<keyword evidence="5" id="KW-0408">Iron</keyword>
<dbReference type="SUPFAM" id="SSF50022">
    <property type="entry name" value="ISP domain"/>
    <property type="match status" value="1"/>
</dbReference>
<dbReference type="InterPro" id="IPR001663">
    <property type="entry name" value="Rng_hydr_dOase-A"/>
</dbReference>
<dbReference type="CDD" id="cd03469">
    <property type="entry name" value="Rieske_RO_Alpha_N"/>
    <property type="match status" value="1"/>
</dbReference>
<reference evidence="8" key="1">
    <citation type="journal article" date="2014" name="Int. J. Syst. Evol. Microbiol.">
        <title>Complete genome sequence of Corynebacterium casei LMG S-19264T (=DSM 44701T), isolated from a smear-ripened cheese.</title>
        <authorList>
            <consortium name="US DOE Joint Genome Institute (JGI-PGF)"/>
            <person name="Walter F."/>
            <person name="Albersmeier A."/>
            <person name="Kalinowski J."/>
            <person name="Ruckert C."/>
        </authorList>
    </citation>
    <scope>NUCLEOTIDE SEQUENCE</scope>
    <source>
        <strain evidence="8">CGMCC 1.15725</strain>
    </source>
</reference>
<dbReference type="AlphaFoldDB" id="A0A8J3E4G9"/>
<dbReference type="GO" id="GO:0005506">
    <property type="term" value="F:iron ion binding"/>
    <property type="evidence" value="ECO:0007669"/>
    <property type="project" value="InterPro"/>
</dbReference>
<feature type="domain" description="Rieske" evidence="7">
    <location>
        <begin position="28"/>
        <end position="137"/>
    </location>
</feature>
<comment type="caution">
    <text evidence="8">The sequence shown here is derived from an EMBL/GenBank/DDBJ whole genome shotgun (WGS) entry which is preliminary data.</text>
</comment>
<evidence type="ECO:0000256" key="1">
    <source>
        <dbReference type="ARBA" id="ARBA00008751"/>
    </source>
</evidence>
<gene>
    <name evidence="8" type="ORF">GCM10011611_32690</name>
</gene>
<dbReference type="Pfam" id="PF00355">
    <property type="entry name" value="Rieske"/>
    <property type="match status" value="1"/>
</dbReference>
<dbReference type="Gene3D" id="2.102.10.10">
    <property type="entry name" value="Rieske [2Fe-2S] iron-sulphur domain"/>
    <property type="match status" value="1"/>
</dbReference>
<proteinExistence type="inferred from homology"/>
<dbReference type="Proteomes" id="UP000646365">
    <property type="component" value="Unassembled WGS sequence"/>
</dbReference>
<comment type="similarity">
    <text evidence="1">Belongs to the bacterial ring-hydroxylating dioxygenase alpha subunit family.</text>
</comment>
<dbReference type="GO" id="GO:0016491">
    <property type="term" value="F:oxidoreductase activity"/>
    <property type="evidence" value="ECO:0007669"/>
    <property type="project" value="UniProtKB-KW"/>
</dbReference>
<dbReference type="PRINTS" id="PR00090">
    <property type="entry name" value="RNGDIOXGNASE"/>
</dbReference>
<dbReference type="PROSITE" id="PS51296">
    <property type="entry name" value="RIESKE"/>
    <property type="match status" value="1"/>
</dbReference>
<dbReference type="RefSeq" id="WP_189047642.1">
    <property type="nucleotide sequence ID" value="NZ_BMJQ01000008.1"/>
</dbReference>
<dbReference type="PANTHER" id="PTHR43756">
    <property type="entry name" value="CHOLINE MONOOXYGENASE, CHLOROPLASTIC"/>
    <property type="match status" value="1"/>
</dbReference>
<dbReference type="Pfam" id="PF00848">
    <property type="entry name" value="Ring_hydroxyl_A"/>
    <property type="match status" value="1"/>
</dbReference>
<dbReference type="CDD" id="cd00680">
    <property type="entry name" value="RHO_alpha_C"/>
    <property type="match status" value="1"/>
</dbReference>
<keyword evidence="4" id="KW-0560">Oxidoreductase</keyword>
<evidence type="ECO:0000313" key="8">
    <source>
        <dbReference type="EMBL" id="GGF24058.1"/>
    </source>
</evidence>
<dbReference type="SUPFAM" id="SSF55961">
    <property type="entry name" value="Bet v1-like"/>
    <property type="match status" value="1"/>
</dbReference>
<reference evidence="8" key="2">
    <citation type="submission" date="2020-09" db="EMBL/GenBank/DDBJ databases">
        <authorList>
            <person name="Sun Q."/>
            <person name="Zhou Y."/>
        </authorList>
    </citation>
    <scope>NUCLEOTIDE SEQUENCE</scope>
    <source>
        <strain evidence="8">CGMCC 1.15725</strain>
    </source>
</reference>
<dbReference type="InterPro" id="IPR017941">
    <property type="entry name" value="Rieske_2Fe-2S"/>
</dbReference>
<organism evidence="8 9">
    <name type="scientific">Aliidongia dinghuensis</name>
    <dbReference type="NCBI Taxonomy" id="1867774"/>
    <lineage>
        <taxon>Bacteria</taxon>
        <taxon>Pseudomonadati</taxon>
        <taxon>Pseudomonadota</taxon>
        <taxon>Alphaproteobacteria</taxon>
        <taxon>Rhodospirillales</taxon>
        <taxon>Dongiaceae</taxon>
        <taxon>Aliidongia</taxon>
    </lineage>
</organism>
<evidence type="ECO:0000256" key="4">
    <source>
        <dbReference type="ARBA" id="ARBA00023002"/>
    </source>
</evidence>
<keyword evidence="3" id="KW-0479">Metal-binding</keyword>
<evidence type="ECO:0000256" key="6">
    <source>
        <dbReference type="ARBA" id="ARBA00023014"/>
    </source>
</evidence>
<evidence type="ECO:0000256" key="3">
    <source>
        <dbReference type="ARBA" id="ARBA00022723"/>
    </source>
</evidence>
<keyword evidence="9" id="KW-1185">Reference proteome</keyword>
<evidence type="ECO:0000259" key="7">
    <source>
        <dbReference type="PROSITE" id="PS51296"/>
    </source>
</evidence>
<dbReference type="Gene3D" id="3.90.380.10">
    <property type="entry name" value="Naphthalene 1,2-dioxygenase Alpha Subunit, Chain A, domain 1"/>
    <property type="match status" value="1"/>
</dbReference>
<evidence type="ECO:0000256" key="5">
    <source>
        <dbReference type="ARBA" id="ARBA00023004"/>
    </source>
</evidence>
<name>A0A8J3E4G9_9PROT</name>